<dbReference type="InterPro" id="IPR029057">
    <property type="entry name" value="PRTase-like"/>
</dbReference>
<evidence type="ECO:0000313" key="14">
    <source>
        <dbReference type="Proteomes" id="UP001148786"/>
    </source>
</evidence>
<dbReference type="Gene3D" id="3.60.20.10">
    <property type="entry name" value="Glutamine Phosphoribosylpyrophosphate, subunit 1, domain 1"/>
    <property type="match status" value="1"/>
</dbReference>
<dbReference type="Pfam" id="PF22891">
    <property type="entry name" value="KH_PNO1_2nd"/>
    <property type="match status" value="1"/>
</dbReference>
<feature type="compositionally biased region" description="Polar residues" evidence="11">
    <location>
        <begin position="1"/>
        <end position="14"/>
    </location>
</feature>
<organism evidence="13 14">
    <name type="scientific">Agrocybe chaxingu</name>
    <dbReference type="NCBI Taxonomy" id="84603"/>
    <lineage>
        <taxon>Eukaryota</taxon>
        <taxon>Fungi</taxon>
        <taxon>Dikarya</taxon>
        <taxon>Basidiomycota</taxon>
        <taxon>Agaricomycotina</taxon>
        <taxon>Agaricomycetes</taxon>
        <taxon>Agaricomycetidae</taxon>
        <taxon>Agaricales</taxon>
        <taxon>Agaricineae</taxon>
        <taxon>Strophariaceae</taxon>
        <taxon>Agrocybe</taxon>
    </lineage>
</organism>
<evidence type="ECO:0000256" key="4">
    <source>
        <dbReference type="ARBA" id="ARBA00016042"/>
    </source>
</evidence>
<dbReference type="PANTHER" id="PTHR11907">
    <property type="entry name" value="AMIDOPHOSPHORIBOSYLTRANSFERASE"/>
    <property type="match status" value="1"/>
</dbReference>
<comment type="caution">
    <text evidence="13">The sequence shown here is derived from an EMBL/GenBank/DDBJ whole genome shotgun (WGS) entry which is preliminary data.</text>
</comment>
<keyword evidence="5" id="KW-0808">Transferase</keyword>
<gene>
    <name evidence="13" type="ORF">NLJ89_g515</name>
</gene>
<evidence type="ECO:0000313" key="13">
    <source>
        <dbReference type="EMBL" id="KAJ3517396.1"/>
    </source>
</evidence>
<evidence type="ECO:0000259" key="12">
    <source>
        <dbReference type="PROSITE" id="PS51278"/>
    </source>
</evidence>
<comment type="similarity">
    <text evidence="2">Belongs to the PNO1 family.</text>
</comment>
<feature type="domain" description="Glutamine amidotransferase type-2" evidence="12">
    <location>
        <begin position="339"/>
        <end position="575"/>
    </location>
</feature>
<reference evidence="13" key="1">
    <citation type="submission" date="2022-07" db="EMBL/GenBank/DDBJ databases">
        <title>Genome Sequence of Agrocybe chaxingu.</title>
        <authorList>
            <person name="Buettner E."/>
        </authorList>
    </citation>
    <scope>NUCLEOTIDE SEQUENCE</scope>
    <source>
        <strain evidence="13">MP-N11</strain>
    </source>
</reference>
<dbReference type="Gene3D" id="3.40.50.2020">
    <property type="match status" value="1"/>
</dbReference>
<dbReference type="InterPro" id="IPR017932">
    <property type="entry name" value="GATase_2_dom"/>
</dbReference>
<dbReference type="FunFam" id="3.30.1370.10:FF:000009">
    <property type="entry name" value="RNA-binding protein PNO1"/>
    <property type="match status" value="1"/>
</dbReference>
<dbReference type="SUPFAM" id="SSF54791">
    <property type="entry name" value="Eukaryotic type KH-domain (KH-domain type I)"/>
    <property type="match status" value="1"/>
</dbReference>
<dbReference type="CDD" id="cd22391">
    <property type="entry name" value="KH-I_PNO1_rpt1"/>
    <property type="match status" value="1"/>
</dbReference>
<dbReference type="InterPro" id="IPR029055">
    <property type="entry name" value="Ntn_hydrolases_N"/>
</dbReference>
<keyword evidence="14" id="KW-1185">Reference proteome</keyword>
<dbReference type="SMART" id="SM00322">
    <property type="entry name" value="KH"/>
    <property type="match status" value="1"/>
</dbReference>
<protein>
    <recommendedName>
        <fullName evidence="4">Pre-rRNA-processing protein PNO1</fullName>
    </recommendedName>
    <alternativeName>
        <fullName evidence="10">Pre-rRNA-processing protein pno1</fullName>
    </alternativeName>
</protein>
<comment type="subunit">
    <text evidence="3">Component of the small ribosomal subunit, ribosomal RNA processing complex (SSU RRP complex).</text>
</comment>
<dbReference type="Gene3D" id="3.30.1370.10">
    <property type="entry name" value="K Homology domain, type 1"/>
    <property type="match status" value="1"/>
</dbReference>
<dbReference type="InterPro" id="IPR000836">
    <property type="entry name" value="PRTase_dom"/>
</dbReference>
<comment type="subcellular location">
    <subcellularLocation>
        <location evidence="1">Nucleus</location>
        <location evidence="1">Nucleolus</location>
    </subcellularLocation>
</comment>
<dbReference type="InterPro" id="IPR055211">
    <property type="entry name" value="KH_PNO1_2nd"/>
</dbReference>
<evidence type="ECO:0000256" key="11">
    <source>
        <dbReference type="SAM" id="MobiDB-lite"/>
    </source>
</evidence>
<dbReference type="InterPro" id="IPR035584">
    <property type="entry name" value="PurF_N"/>
</dbReference>
<dbReference type="EMBL" id="JANKHO010000020">
    <property type="protein sequence ID" value="KAJ3517396.1"/>
    <property type="molecule type" value="Genomic_DNA"/>
</dbReference>
<keyword evidence="6" id="KW-0694">RNA-binding</keyword>
<keyword evidence="7" id="KW-0315">Glutamine amidotransferase</keyword>
<evidence type="ECO:0000256" key="5">
    <source>
        <dbReference type="ARBA" id="ARBA00022679"/>
    </source>
</evidence>
<evidence type="ECO:0000256" key="8">
    <source>
        <dbReference type="ARBA" id="ARBA00023242"/>
    </source>
</evidence>
<feature type="region of interest" description="Disordered" evidence="11">
    <location>
        <begin position="816"/>
        <end position="853"/>
    </location>
</feature>
<feature type="compositionally biased region" description="Basic residues" evidence="11">
    <location>
        <begin position="19"/>
        <end position="32"/>
    </location>
</feature>
<dbReference type="PROSITE" id="PS51278">
    <property type="entry name" value="GATASE_TYPE_2"/>
    <property type="match status" value="1"/>
</dbReference>
<evidence type="ECO:0000256" key="10">
    <source>
        <dbReference type="ARBA" id="ARBA00071744"/>
    </source>
</evidence>
<dbReference type="CDD" id="cd06223">
    <property type="entry name" value="PRTases_typeI"/>
    <property type="match status" value="1"/>
</dbReference>
<dbReference type="SUPFAM" id="SSF56235">
    <property type="entry name" value="N-terminal nucleophile aminohydrolases (Ntn hydrolases)"/>
    <property type="match status" value="1"/>
</dbReference>
<dbReference type="CDD" id="cd00715">
    <property type="entry name" value="GPATase_N"/>
    <property type="match status" value="1"/>
</dbReference>
<feature type="compositionally biased region" description="Polar residues" evidence="11">
    <location>
        <begin position="833"/>
        <end position="853"/>
    </location>
</feature>
<evidence type="ECO:0000256" key="2">
    <source>
        <dbReference type="ARBA" id="ARBA00007515"/>
    </source>
</evidence>
<dbReference type="GO" id="GO:0005730">
    <property type="term" value="C:nucleolus"/>
    <property type="evidence" value="ECO:0007669"/>
    <property type="project" value="UniProtKB-SubCell"/>
</dbReference>
<dbReference type="InterPro" id="IPR055212">
    <property type="entry name" value="KH-I_PNO1_first"/>
</dbReference>
<evidence type="ECO:0000256" key="6">
    <source>
        <dbReference type="ARBA" id="ARBA00022884"/>
    </source>
</evidence>
<dbReference type="InterPro" id="IPR036612">
    <property type="entry name" value="KH_dom_type_1_sf"/>
</dbReference>
<evidence type="ECO:0000256" key="1">
    <source>
        <dbReference type="ARBA" id="ARBA00004604"/>
    </source>
</evidence>
<dbReference type="AlphaFoldDB" id="A0A9W8N1R0"/>
<dbReference type="GO" id="GO:0003723">
    <property type="term" value="F:RNA binding"/>
    <property type="evidence" value="ECO:0007669"/>
    <property type="project" value="UniProtKB-KW"/>
</dbReference>
<dbReference type="GO" id="GO:0016740">
    <property type="term" value="F:transferase activity"/>
    <property type="evidence" value="ECO:0007669"/>
    <property type="project" value="UniProtKB-KW"/>
</dbReference>
<evidence type="ECO:0000256" key="7">
    <source>
        <dbReference type="ARBA" id="ARBA00022962"/>
    </source>
</evidence>
<comment type="function">
    <text evidence="9">Required for small ribosomal subunit (SSU) synthesis. Has a role in the processing of early nucleolar and late cytoplasmic pre-RNA species.</text>
</comment>
<dbReference type="InterPro" id="IPR004087">
    <property type="entry name" value="KH_dom"/>
</dbReference>
<dbReference type="SUPFAM" id="SSF53271">
    <property type="entry name" value="PRTase-like"/>
    <property type="match status" value="1"/>
</dbReference>
<dbReference type="Proteomes" id="UP001148786">
    <property type="component" value="Unassembled WGS sequence"/>
</dbReference>
<name>A0A9W8N1R0_9AGAR</name>
<dbReference type="OrthoDB" id="191723at2759"/>
<evidence type="ECO:0000256" key="3">
    <source>
        <dbReference type="ARBA" id="ARBA00011420"/>
    </source>
</evidence>
<accession>A0A9W8N1R0</accession>
<dbReference type="CDD" id="cd22392">
    <property type="entry name" value="KH-I_PNO1_rpt2"/>
    <property type="match status" value="1"/>
</dbReference>
<proteinExistence type="inferred from homology"/>
<feature type="region of interest" description="Disordered" evidence="11">
    <location>
        <begin position="1"/>
        <end position="62"/>
    </location>
</feature>
<dbReference type="Pfam" id="PF13522">
    <property type="entry name" value="GATase_6"/>
    <property type="match status" value="1"/>
</dbReference>
<evidence type="ECO:0000256" key="9">
    <source>
        <dbReference type="ARBA" id="ARBA00025554"/>
    </source>
</evidence>
<keyword evidence="8" id="KW-0539">Nucleus</keyword>
<sequence length="853" mass="92609">MVVTHTSTIASVTDATPAKAKKNRRKISRKNPIKAFSSGPSSSSTTHRENANNNDEEMELAASEPLSADAGISFDEEAKDGDDELMIDSEPSSLLPAGAAPVFPPVAPGAEKTLLKSETRRVPIPPHRMTPLKKDWLNIFGPLTEILGLQVRMNVQRRCVEIRTSKHTKDIGSLQKGADFIKAYALGFDVNDAIALLRLDDLYLDSFEIKDVKTLHGDHLSRAIGRIAGQDGKTKFTIENTTRTRIVLADTKIHIMGSFQNIKIARDAIVSLILGSPPGKVYAGLRTFIGPEGARASHDTRSRRSIRIPKICYAQSTIFHPSVQSDIDTPSLSLQGTMCGILGLLLHDPSIDAAPEICEGLSLLQHRGQDACGIITCGPKGRFYQCKANGMVRDIFDVNSISRLIGGMGVGHVRYPTAGSFNNAEAQPFYVNSPYGIVFAHNGNLINTSNLMQFMDQTAHRHINTASDSELLLNIFAYNLQQTGKFRINEEDIFTAIGGMMSQVKGAYACCAMLAGFGIIAFRDPNGIRPVGLATRKVGEHLDYIISSESVVADAGGFTDWEDVKPGQAVIITRNGISRRQIAPPATFAPDIFEYVYFARPDSVMDGISVYRSRMAMGDALADQVKTVLKAANIKVDVVIPVPDTSRVAALNLAQRLNLPYREGFIKNRYVGRTFIMPDSIVRGTTSKEIIQMAKDVGAKKVIMASCAPPIRYPNVYGIDMPSRKELVAYARDDAAVASAIGADLVIFQTLPDLLNSVRHLNPAIPNFDCSVFTGEYVTGGVDEAYMHHIEGLRADNLRDKALSLNLDALEGKGVAGKLSNGANNDHHEMKTGASTPVNGSDDTVGLHNTFNS</sequence>